<evidence type="ECO:0000256" key="4">
    <source>
        <dbReference type="ARBA" id="ARBA00022801"/>
    </source>
</evidence>
<evidence type="ECO:0000313" key="12">
    <source>
        <dbReference type="Proteomes" id="UP000326924"/>
    </source>
</evidence>
<dbReference type="InParanoid" id="A0A5J5F6D0"/>
<comment type="caution">
    <text evidence="11">The sequence shown here is derived from an EMBL/GenBank/DDBJ whole genome shotgun (WGS) entry which is preliminary data.</text>
</comment>
<dbReference type="InterPro" id="IPR001650">
    <property type="entry name" value="Helicase_C-like"/>
</dbReference>
<feature type="compositionally biased region" description="Low complexity" evidence="8">
    <location>
        <begin position="86"/>
        <end position="97"/>
    </location>
</feature>
<sequence length="971" mass="107285">MPPFADGLTKASPKGGNVFSLSSKKKRASEKEKPKPLKGILKKPAQQPPQNSPSAEEAKPLSNRERKRQERAKAWAAKIAEREAAEAAASPKKAAGEQMTDIEFLQRKRARQEAGSGGGNANQKKRRKEESFPLLDGAPAPRVFSPNSTSATESNDPGVNPMFLNKGKEKGATGNPGASQNSRADSARAAMPPPPKPVGPPQVHSAQLRRHALELEKSRQKLPIYPHADTLRQCLRDRHVLVMMGETGSGKSTQIGQFLVDEPWRAGRCIAITQPRKVAAVNLARRVAAEMGVRLGEEVGYNVRFDNRSSDKTIIKFLTDGMLLQEMLADPKLKRYSCVVVDEAHERTVGTDLVMGFLRKLVYGERRGSLKVVIMSATMEVKTMARFFEENRGEGVIIPGLMPEASKEESTPEAKEEESTPEFKEESVGSETRPTPPETDKKAKRKKKKKKKNKGGIDTMKLIRSPSPIPERIKTPEPTSAAGFEAERSGGKMFFPYFGTVALLIVPGRQYPVESLHAAAPVQDYIDISFRTVFQIHCTHPMPGDILVFLTGQDEIENLKKTILEHAAALTKEMPQMHVLPLYAALPFAQQNKVFLPAPQKNMRKVILCTNIAETSVTVPGVRYVVDCGKAKLKQFRPKLGLESLLVTPISQSSALQRRGRAGREGPGKCWHLYTEDAFNELAQVTKPEILRTDVSNAILILKARGHDDVVNFDYLSPPKLESLQKALEQLYSLGALGNDGKITPLGKKMAKLPLAPPLARVLLAAADKDMNCLPEVVDVVAALSVDNLLPPPPSEELREQMEEARQRFRRAEGDHIMLLELVRSFDSSGEKLKGWCEAHFVSHYAMKTFIDIRAQLRTYCSSLLSSTTWDSAAAETISPDLAERVLKAFLKGFFHQTARAGPEGRLGEYLTVLGHQNVNVHPASILFGKRKEAIVYHEYVFTTKPFARWCSAVQLDWVAEASPGWVKGEV</sequence>
<dbReference type="SMART" id="SM00490">
    <property type="entry name" value="HELICc"/>
    <property type="match status" value="1"/>
</dbReference>
<feature type="region of interest" description="Disordered" evidence="8">
    <location>
        <begin position="1"/>
        <end position="207"/>
    </location>
</feature>
<dbReference type="Gene3D" id="3.40.50.300">
    <property type="entry name" value="P-loop containing nucleotide triphosphate hydrolases"/>
    <property type="match status" value="2"/>
</dbReference>
<dbReference type="SMART" id="SM00847">
    <property type="entry name" value="HA2"/>
    <property type="match status" value="1"/>
</dbReference>
<feature type="compositionally biased region" description="Basic and acidic residues" evidence="8">
    <location>
        <begin position="56"/>
        <end position="85"/>
    </location>
</feature>
<feature type="compositionally biased region" description="Basic residues" evidence="8">
    <location>
        <begin position="442"/>
        <end position="454"/>
    </location>
</feature>
<keyword evidence="12" id="KW-1185">Reference proteome</keyword>
<dbReference type="OrthoDB" id="10253254at2759"/>
<dbReference type="EC" id="3.6.4.13" evidence="2"/>
<dbReference type="EMBL" id="VXIS01000025">
    <property type="protein sequence ID" value="KAA8912339.1"/>
    <property type="molecule type" value="Genomic_DNA"/>
</dbReference>
<feature type="domain" description="Helicase ATP-binding" evidence="9">
    <location>
        <begin position="232"/>
        <end position="397"/>
    </location>
</feature>
<feature type="region of interest" description="Disordered" evidence="8">
    <location>
        <begin position="398"/>
        <end position="482"/>
    </location>
</feature>
<dbReference type="AlphaFoldDB" id="A0A5J5F6D0"/>
<dbReference type="GO" id="GO:1990904">
    <property type="term" value="C:ribonucleoprotein complex"/>
    <property type="evidence" value="ECO:0007669"/>
    <property type="project" value="UniProtKB-ARBA"/>
</dbReference>
<dbReference type="Pfam" id="PF07717">
    <property type="entry name" value="OB_NTP_bind"/>
    <property type="match status" value="1"/>
</dbReference>
<dbReference type="GO" id="GO:0003725">
    <property type="term" value="F:double-stranded RNA binding"/>
    <property type="evidence" value="ECO:0007669"/>
    <property type="project" value="TreeGrafter"/>
</dbReference>
<dbReference type="InterPro" id="IPR014001">
    <property type="entry name" value="Helicase_ATP-bd"/>
</dbReference>
<dbReference type="GO" id="GO:0003724">
    <property type="term" value="F:RNA helicase activity"/>
    <property type="evidence" value="ECO:0007669"/>
    <property type="project" value="UniProtKB-EC"/>
</dbReference>
<dbReference type="PANTHER" id="PTHR18934:SF118">
    <property type="entry name" value="ATP-DEPENDENT RNA HELICASE DHX33"/>
    <property type="match status" value="1"/>
</dbReference>
<dbReference type="CDD" id="cd17917">
    <property type="entry name" value="DEXHc_RHA-like"/>
    <property type="match status" value="1"/>
</dbReference>
<dbReference type="FunFam" id="3.40.50.300:FF:000145">
    <property type="entry name" value="probable ATP-dependent RNA helicase DHX40"/>
    <property type="match status" value="1"/>
</dbReference>
<dbReference type="PROSITE" id="PS51194">
    <property type="entry name" value="HELICASE_CTER"/>
    <property type="match status" value="1"/>
</dbReference>
<dbReference type="Pfam" id="PF00270">
    <property type="entry name" value="DEAD"/>
    <property type="match status" value="1"/>
</dbReference>
<dbReference type="GO" id="GO:0016787">
    <property type="term" value="F:hydrolase activity"/>
    <property type="evidence" value="ECO:0007669"/>
    <property type="project" value="UniProtKB-KW"/>
</dbReference>
<evidence type="ECO:0000256" key="8">
    <source>
        <dbReference type="SAM" id="MobiDB-lite"/>
    </source>
</evidence>
<evidence type="ECO:0000313" key="11">
    <source>
        <dbReference type="EMBL" id="KAA8912339.1"/>
    </source>
</evidence>
<feature type="domain" description="Helicase C-terminal" evidence="10">
    <location>
        <begin position="532"/>
        <end position="706"/>
    </location>
</feature>
<keyword evidence="3" id="KW-0547">Nucleotide-binding</keyword>
<keyword evidence="6" id="KW-0067">ATP-binding</keyword>
<dbReference type="InterPro" id="IPR027417">
    <property type="entry name" value="P-loop_NTPase"/>
</dbReference>
<dbReference type="InterPro" id="IPR048333">
    <property type="entry name" value="HA2_WH"/>
</dbReference>
<evidence type="ECO:0000259" key="10">
    <source>
        <dbReference type="PROSITE" id="PS51194"/>
    </source>
</evidence>
<dbReference type="GO" id="GO:0005524">
    <property type="term" value="F:ATP binding"/>
    <property type="evidence" value="ECO:0007669"/>
    <property type="project" value="UniProtKB-KW"/>
</dbReference>
<feature type="compositionally biased region" description="Pro residues" evidence="8">
    <location>
        <begin position="191"/>
        <end position="200"/>
    </location>
</feature>
<dbReference type="Pfam" id="PF04408">
    <property type="entry name" value="WHD_HA2"/>
    <property type="match status" value="1"/>
</dbReference>
<dbReference type="InterPro" id="IPR011709">
    <property type="entry name" value="DEAD-box_helicase_OB_fold"/>
</dbReference>
<evidence type="ECO:0000256" key="5">
    <source>
        <dbReference type="ARBA" id="ARBA00022806"/>
    </source>
</evidence>
<dbReference type="CDD" id="cd18791">
    <property type="entry name" value="SF2_C_RHA"/>
    <property type="match status" value="1"/>
</dbReference>
<reference evidence="11 12" key="1">
    <citation type="submission" date="2019-09" db="EMBL/GenBank/DDBJ databases">
        <title>Draft genome of the ectomycorrhizal ascomycete Sphaerosporella brunnea.</title>
        <authorList>
            <consortium name="DOE Joint Genome Institute"/>
            <person name="Benucci G.M."/>
            <person name="Marozzi G."/>
            <person name="Antonielli L."/>
            <person name="Sanchez S."/>
            <person name="Marco P."/>
            <person name="Wang X."/>
            <person name="Falini L.B."/>
            <person name="Barry K."/>
            <person name="Haridas S."/>
            <person name="Lipzen A."/>
            <person name="Labutti K."/>
            <person name="Grigoriev I.V."/>
            <person name="Murat C."/>
            <person name="Martin F."/>
            <person name="Albertini E."/>
            <person name="Donnini D."/>
            <person name="Bonito G."/>
        </authorList>
    </citation>
    <scope>NUCLEOTIDE SEQUENCE [LARGE SCALE GENOMIC DNA]</scope>
    <source>
        <strain evidence="11 12">Sb_GMNB300</strain>
    </source>
</reference>
<organism evidence="11 12">
    <name type="scientific">Sphaerosporella brunnea</name>
    <dbReference type="NCBI Taxonomy" id="1250544"/>
    <lineage>
        <taxon>Eukaryota</taxon>
        <taxon>Fungi</taxon>
        <taxon>Dikarya</taxon>
        <taxon>Ascomycota</taxon>
        <taxon>Pezizomycotina</taxon>
        <taxon>Pezizomycetes</taxon>
        <taxon>Pezizales</taxon>
        <taxon>Pyronemataceae</taxon>
        <taxon>Sphaerosporella</taxon>
    </lineage>
</organism>
<proteinExistence type="inferred from homology"/>
<dbReference type="InterPro" id="IPR011545">
    <property type="entry name" value="DEAD/DEAH_box_helicase_dom"/>
</dbReference>
<evidence type="ECO:0000256" key="6">
    <source>
        <dbReference type="ARBA" id="ARBA00022840"/>
    </source>
</evidence>
<gene>
    <name evidence="11" type="ORF">FN846DRAFT_933651</name>
</gene>
<evidence type="ECO:0000256" key="3">
    <source>
        <dbReference type="ARBA" id="ARBA00022741"/>
    </source>
</evidence>
<comment type="catalytic activity">
    <reaction evidence="7">
        <text>ATP + H2O = ADP + phosphate + H(+)</text>
        <dbReference type="Rhea" id="RHEA:13065"/>
        <dbReference type="ChEBI" id="CHEBI:15377"/>
        <dbReference type="ChEBI" id="CHEBI:15378"/>
        <dbReference type="ChEBI" id="CHEBI:30616"/>
        <dbReference type="ChEBI" id="CHEBI:43474"/>
        <dbReference type="ChEBI" id="CHEBI:456216"/>
        <dbReference type="EC" id="3.6.4.13"/>
    </reaction>
</comment>
<dbReference type="Proteomes" id="UP000326924">
    <property type="component" value="Unassembled WGS sequence"/>
</dbReference>
<accession>A0A5J5F6D0</accession>
<dbReference type="GO" id="GO:0005730">
    <property type="term" value="C:nucleolus"/>
    <property type="evidence" value="ECO:0007669"/>
    <property type="project" value="UniProtKB-ARBA"/>
</dbReference>
<name>A0A5J5F6D0_9PEZI</name>
<evidence type="ECO:0000259" key="9">
    <source>
        <dbReference type="PROSITE" id="PS51192"/>
    </source>
</evidence>
<evidence type="ECO:0000256" key="2">
    <source>
        <dbReference type="ARBA" id="ARBA00012552"/>
    </source>
</evidence>
<dbReference type="Gene3D" id="1.20.120.1080">
    <property type="match status" value="1"/>
</dbReference>
<evidence type="ECO:0000256" key="7">
    <source>
        <dbReference type="ARBA" id="ARBA00047984"/>
    </source>
</evidence>
<keyword evidence="4" id="KW-0378">Hydrolase</keyword>
<dbReference type="InterPro" id="IPR007502">
    <property type="entry name" value="Helicase-assoc_dom"/>
</dbReference>
<feature type="compositionally biased region" description="Polar residues" evidence="8">
    <location>
        <begin position="145"/>
        <end position="157"/>
    </location>
</feature>
<keyword evidence="5 11" id="KW-0347">Helicase</keyword>
<dbReference type="InterPro" id="IPR002464">
    <property type="entry name" value="DNA/RNA_helicase_DEAH_CS"/>
</dbReference>
<dbReference type="Pfam" id="PF00271">
    <property type="entry name" value="Helicase_C"/>
    <property type="match status" value="1"/>
</dbReference>
<dbReference type="PROSITE" id="PS00690">
    <property type="entry name" value="DEAH_ATP_HELICASE"/>
    <property type="match status" value="1"/>
</dbReference>
<comment type="similarity">
    <text evidence="1">Belongs to the DEAD box helicase family. DEAH subfamily.</text>
</comment>
<feature type="compositionally biased region" description="Basic and acidic residues" evidence="8">
    <location>
        <begin position="405"/>
        <end position="427"/>
    </location>
</feature>
<dbReference type="SMART" id="SM00487">
    <property type="entry name" value="DEXDc"/>
    <property type="match status" value="1"/>
</dbReference>
<dbReference type="FunFam" id="3.40.50.300:FF:000578">
    <property type="entry name" value="probable ATP-dependent RNA helicase DHX35"/>
    <property type="match status" value="1"/>
</dbReference>
<dbReference type="Pfam" id="PF21010">
    <property type="entry name" value="HA2_C"/>
    <property type="match status" value="1"/>
</dbReference>
<evidence type="ECO:0000256" key="1">
    <source>
        <dbReference type="ARBA" id="ARBA00008792"/>
    </source>
</evidence>
<dbReference type="SUPFAM" id="SSF52540">
    <property type="entry name" value="P-loop containing nucleoside triphosphate hydrolases"/>
    <property type="match status" value="1"/>
</dbReference>
<dbReference type="PROSITE" id="PS51192">
    <property type="entry name" value="HELICASE_ATP_BIND_1"/>
    <property type="match status" value="1"/>
</dbReference>
<protein>
    <recommendedName>
        <fullName evidence="2">RNA helicase</fullName>
        <ecNumber evidence="2">3.6.4.13</ecNumber>
    </recommendedName>
</protein>
<dbReference type="GO" id="GO:0045943">
    <property type="term" value="P:positive regulation of transcription by RNA polymerase I"/>
    <property type="evidence" value="ECO:0007669"/>
    <property type="project" value="TreeGrafter"/>
</dbReference>
<dbReference type="PANTHER" id="PTHR18934">
    <property type="entry name" value="ATP-DEPENDENT RNA HELICASE"/>
    <property type="match status" value="1"/>
</dbReference>